<proteinExistence type="predicted"/>
<accession>A0A5C9A3T0</accession>
<dbReference type="AlphaFoldDB" id="A0A5C9A3T0"/>
<gene>
    <name evidence="2" type="ORF">FV139_05950</name>
</gene>
<keyword evidence="3" id="KW-1185">Reference proteome</keyword>
<dbReference type="Proteomes" id="UP000321039">
    <property type="component" value="Unassembled WGS sequence"/>
</dbReference>
<evidence type="ECO:0000313" key="2">
    <source>
        <dbReference type="EMBL" id="TXS95428.1"/>
    </source>
</evidence>
<protein>
    <recommendedName>
        <fullName evidence="1">LssY-like C-terminal domain-containing protein</fullName>
    </recommendedName>
</protein>
<sequence length="828" mass="92592">MGGHAGGRYLSLGKPLLSRVLLVLLALGLAACGTQSYIPRSLDNADFLQRGLSQNDGPVRVGAAVPDAEETLQLTGLDLYDQGIQPVWLRVENTGTEPLRIALSSIDREYFSPIEVAYMNRGAYSSKGYTAMERWFHEHGLERTVPPGQSREGFVFTHRMPGTKAFNLDIYGNQQAYNFTFFLPLPGFAADYTEVDFTTLYAPDSIRQLDRSSLRHWLENELSCCATGPEGVGDGGPLNVALVASPLALRRALFRGGWWESRADDPTTRRAREHHYRGRPPDAIFTLNRMDSNERLQLHLWLAPLTVEGEPGWVGQVLYRRVRSGLEALSGLENYLDSGWRLRLFARESVESDVDNAHRYLVQNLWYNQSLRSIGFLGGAGESSSEAPRTTFDGFPYVTEGFRAVMFLSEQPVAMSETTLIYQSSRRRELLQGDPVPPPNDRLHRLQQGNLTITSAVPSAREAKAIFGVDLYRRNIQPVWLKVESSSDRDLVLTPYGLDPAYFSPRESAQRLRGNAVDDSSVSSTAFEKRAINHLQLPPHSSHSGYIFTRVDEGTKSFNVDVVGDGEPYLMTFVVPVPGLKLDHYSRDFAGLYPAEELQDVDLPGLAAALDQLPCCVRDASDKDDGDPLNLVLVGGIDDLYYAFLRAGWDETETIYATSLWKTGLSALSGGRYRYSPVSALYVFGRAQDAAFQRARSSIHERNHFRIWLTPLRVEGKPVWIGQISRDIGVHFTWRTITTHKIDPDVDETREYLLENLAYAQAVKRFGYVEGVGRADYGEPRGNLTGDPYFTDGRRILLWLSREQTAIDNIDVLGFLRPDAPPALPLSP</sequence>
<organism evidence="2 3">
    <name type="scientific">Parahaliea maris</name>
    <dbReference type="NCBI Taxonomy" id="2716870"/>
    <lineage>
        <taxon>Bacteria</taxon>
        <taxon>Pseudomonadati</taxon>
        <taxon>Pseudomonadota</taxon>
        <taxon>Gammaproteobacteria</taxon>
        <taxon>Cellvibrionales</taxon>
        <taxon>Halieaceae</taxon>
        <taxon>Parahaliea</taxon>
    </lineage>
</organism>
<feature type="domain" description="LssY-like C-terminal" evidence="1">
    <location>
        <begin position="620"/>
        <end position="794"/>
    </location>
</feature>
<evidence type="ECO:0000259" key="1">
    <source>
        <dbReference type="Pfam" id="PF14067"/>
    </source>
</evidence>
<dbReference type="EMBL" id="VRZA01000002">
    <property type="protein sequence ID" value="TXS95428.1"/>
    <property type="molecule type" value="Genomic_DNA"/>
</dbReference>
<name>A0A5C9A3T0_9GAMM</name>
<reference evidence="2 3" key="1">
    <citation type="submission" date="2019-08" db="EMBL/GenBank/DDBJ databases">
        <title>Parahaliea maris sp. nov., isolated from the surface seawater.</title>
        <authorList>
            <person name="Liu Y."/>
        </authorList>
    </citation>
    <scope>NUCLEOTIDE SEQUENCE [LARGE SCALE GENOMIC DNA]</scope>
    <source>
        <strain evidence="2 3">HSLHS9</strain>
    </source>
</reference>
<dbReference type="Pfam" id="PF14067">
    <property type="entry name" value="LssY_C"/>
    <property type="match status" value="1"/>
</dbReference>
<comment type="caution">
    <text evidence="2">The sequence shown here is derived from an EMBL/GenBank/DDBJ whole genome shotgun (WGS) entry which is preliminary data.</text>
</comment>
<evidence type="ECO:0000313" key="3">
    <source>
        <dbReference type="Proteomes" id="UP000321039"/>
    </source>
</evidence>
<dbReference type="InterPro" id="IPR025902">
    <property type="entry name" value="LssY-like-C_dom"/>
</dbReference>